<evidence type="ECO:0000256" key="7">
    <source>
        <dbReference type="ARBA" id="ARBA00023242"/>
    </source>
</evidence>
<dbReference type="AlphaFoldDB" id="A0A0M9A4E6"/>
<dbReference type="Gene3D" id="1.20.920.10">
    <property type="entry name" value="Bromodomain-like"/>
    <property type="match status" value="1"/>
</dbReference>
<evidence type="ECO:0000259" key="9">
    <source>
        <dbReference type="SMART" id="SM00297"/>
    </source>
</evidence>
<dbReference type="EMBL" id="KQ435750">
    <property type="protein sequence ID" value="KOX76246.1"/>
    <property type="molecule type" value="Genomic_DNA"/>
</dbReference>
<comment type="subcellular location">
    <subcellularLocation>
        <location evidence="1">Nucleus</location>
    </subcellularLocation>
</comment>
<feature type="region of interest" description="Disordered" evidence="8">
    <location>
        <begin position="130"/>
        <end position="152"/>
    </location>
</feature>
<dbReference type="PANTHER" id="PTHR16062">
    <property type="entry name" value="SWI/SNF-RELATED"/>
    <property type="match status" value="1"/>
</dbReference>
<evidence type="ECO:0000256" key="2">
    <source>
        <dbReference type="ARBA" id="ARBA00022737"/>
    </source>
</evidence>
<keyword evidence="3" id="KW-0156">Chromatin regulator</keyword>
<dbReference type="SUPFAM" id="SSF47370">
    <property type="entry name" value="Bromodomain"/>
    <property type="match status" value="1"/>
</dbReference>
<sequence length="186" mass="21532">MNKRRRTSSVASRGTEDDGDEPTKRRKKIDPSDLCQQLYDVLRNQKKEDGTLLCDAFIRVPKRRQEPADIQLMVNNAKAFYMRTSPEYKDATELWELCINTKNRIMEEYEDPEPKGKLILKVGRLARKVTTKQEDAEDTSESSTNPDEETMQQFEDLFAAVMTATDPTDNNRPLHTMFQLKPSKKV</sequence>
<gene>
    <name evidence="10" type="ORF">WN51_11575</name>
</gene>
<feature type="region of interest" description="Disordered" evidence="8">
    <location>
        <begin position="1"/>
        <end position="31"/>
    </location>
</feature>
<proteinExistence type="predicted"/>
<protein>
    <submittedName>
        <fullName evidence="10">Protein polybromo-1</fullName>
    </submittedName>
</protein>
<evidence type="ECO:0000256" key="1">
    <source>
        <dbReference type="ARBA" id="ARBA00004123"/>
    </source>
</evidence>
<evidence type="ECO:0000256" key="4">
    <source>
        <dbReference type="ARBA" id="ARBA00023015"/>
    </source>
</evidence>
<feature type="domain" description="Bromo" evidence="9">
    <location>
        <begin position="28"/>
        <end position="107"/>
    </location>
</feature>
<dbReference type="GO" id="GO:0016586">
    <property type="term" value="C:RSC-type complex"/>
    <property type="evidence" value="ECO:0007669"/>
    <property type="project" value="InterPro"/>
</dbReference>
<keyword evidence="5" id="KW-0103">Bromodomain</keyword>
<dbReference type="SMART" id="SM00297">
    <property type="entry name" value="BROMO"/>
    <property type="match status" value="1"/>
</dbReference>
<dbReference type="GO" id="GO:0006368">
    <property type="term" value="P:transcription elongation by RNA polymerase II"/>
    <property type="evidence" value="ECO:0007669"/>
    <property type="project" value="TreeGrafter"/>
</dbReference>
<dbReference type="InterPro" id="IPR001487">
    <property type="entry name" value="Bromodomain"/>
</dbReference>
<evidence type="ECO:0000256" key="5">
    <source>
        <dbReference type="ARBA" id="ARBA00023117"/>
    </source>
</evidence>
<keyword evidence="2" id="KW-0677">Repeat</keyword>
<dbReference type="Proteomes" id="UP000053105">
    <property type="component" value="Unassembled WGS sequence"/>
</dbReference>
<dbReference type="GO" id="GO:0006338">
    <property type="term" value="P:chromatin remodeling"/>
    <property type="evidence" value="ECO:0007669"/>
    <property type="project" value="InterPro"/>
</dbReference>
<evidence type="ECO:0000256" key="6">
    <source>
        <dbReference type="ARBA" id="ARBA00023163"/>
    </source>
</evidence>
<evidence type="ECO:0000313" key="11">
    <source>
        <dbReference type="Proteomes" id="UP000053105"/>
    </source>
</evidence>
<keyword evidence="7" id="KW-0539">Nucleus</keyword>
<accession>A0A0M9A4E6</accession>
<organism evidence="10 11">
    <name type="scientific">Melipona quadrifasciata</name>
    <dbReference type="NCBI Taxonomy" id="166423"/>
    <lineage>
        <taxon>Eukaryota</taxon>
        <taxon>Metazoa</taxon>
        <taxon>Ecdysozoa</taxon>
        <taxon>Arthropoda</taxon>
        <taxon>Hexapoda</taxon>
        <taxon>Insecta</taxon>
        <taxon>Pterygota</taxon>
        <taxon>Neoptera</taxon>
        <taxon>Endopterygota</taxon>
        <taxon>Hymenoptera</taxon>
        <taxon>Apocrita</taxon>
        <taxon>Aculeata</taxon>
        <taxon>Apoidea</taxon>
        <taxon>Anthophila</taxon>
        <taxon>Apidae</taxon>
        <taxon>Melipona</taxon>
    </lineage>
</organism>
<keyword evidence="6" id="KW-0804">Transcription</keyword>
<evidence type="ECO:0000256" key="8">
    <source>
        <dbReference type="SAM" id="MobiDB-lite"/>
    </source>
</evidence>
<dbReference type="GO" id="GO:0003682">
    <property type="term" value="F:chromatin binding"/>
    <property type="evidence" value="ECO:0007669"/>
    <property type="project" value="TreeGrafter"/>
</dbReference>
<name>A0A0M9A4E6_9HYME</name>
<keyword evidence="4" id="KW-0805">Transcription regulation</keyword>
<reference evidence="10 11" key="1">
    <citation type="submission" date="2015-07" db="EMBL/GenBank/DDBJ databases">
        <title>The genome of Melipona quadrifasciata.</title>
        <authorList>
            <person name="Pan H."/>
            <person name="Kapheim K."/>
        </authorList>
    </citation>
    <scope>NUCLEOTIDE SEQUENCE [LARGE SCALE GENOMIC DNA]</scope>
    <source>
        <strain evidence="10">0111107301</strain>
        <tissue evidence="10">Whole body</tissue>
    </source>
</reference>
<dbReference type="InterPro" id="IPR036427">
    <property type="entry name" value="Bromodomain-like_sf"/>
</dbReference>
<feature type="compositionally biased region" description="Acidic residues" evidence="8">
    <location>
        <begin position="135"/>
        <end position="150"/>
    </location>
</feature>
<dbReference type="STRING" id="166423.A0A0M9A4E6"/>
<dbReference type="PANTHER" id="PTHR16062:SF19">
    <property type="entry name" value="PROTEIN POLYBROMO-1"/>
    <property type="match status" value="1"/>
</dbReference>
<dbReference type="GO" id="GO:0016514">
    <property type="term" value="C:SWI/SNF complex"/>
    <property type="evidence" value="ECO:0007669"/>
    <property type="project" value="TreeGrafter"/>
</dbReference>
<keyword evidence="11" id="KW-1185">Reference proteome</keyword>
<evidence type="ECO:0000256" key="3">
    <source>
        <dbReference type="ARBA" id="ARBA00022853"/>
    </source>
</evidence>
<dbReference type="InterPro" id="IPR037382">
    <property type="entry name" value="Rsc/polybromo"/>
</dbReference>
<dbReference type="OrthoDB" id="10009055at2759"/>
<evidence type="ECO:0000313" key="10">
    <source>
        <dbReference type="EMBL" id="KOX76246.1"/>
    </source>
</evidence>